<dbReference type="Proteomes" id="UP000297549">
    <property type="component" value="Unassembled WGS sequence"/>
</dbReference>
<gene>
    <name evidence="8" type="ORF">E5K00_10495</name>
</gene>
<evidence type="ECO:0000313" key="8">
    <source>
        <dbReference type="EMBL" id="TGE25591.1"/>
    </source>
</evidence>
<dbReference type="InterPro" id="IPR029486">
    <property type="entry name" value="GH97_N"/>
</dbReference>
<dbReference type="InterPro" id="IPR019563">
    <property type="entry name" value="GH97_catalytic"/>
</dbReference>
<keyword evidence="4" id="KW-0732">Signal</keyword>
<evidence type="ECO:0000256" key="3">
    <source>
        <dbReference type="ARBA" id="ARBA00022837"/>
    </source>
</evidence>
<accession>A0A4Z0Q934</accession>
<sequence length="733" mass="82428">MWTTTSRLSQWLTASTGLRLGALLLLAACSSPSGSSSAPAELEGPVNTVHSPGRKLTLRFALGSDGQPTYQLLFGSKPVVQPSRLGILLQNQPGLDQDFTIARLDSSQHDDTWQPVWGEVKSIRNRYKELAVTLLQAAKGDQKERRIVVRFRLYDDGLGFRYEFPAQPGLTYFTVQDERSEFNLPADHKAFWIPGDYDSNEYTYTTSRLSEVDTAPIEVIQQKAEPHTIQTPLMLKSDDGLYVNIHEAALVNYPALMLNVEPKGFGLTSQLVPDATNTGAKAYLQAPEHTPWRTIIVSDKAPEVLASKLILNLNEPTQLTNTAWIKPQKFVGVWWEMHVNKASWNYADTSNIKLAGTDWSKLKPNGRHGANTANVKRYIDFAARHGLQSVLVEGWNVGWEDWAGNWKEEVFDFVTPYPDFNVQELQAYAAGKGVKLMMHHETSSSVTNYERRQDEALRFMKEHGYDAVKTGYVGRIIPRGEHHDGQWMVNHYNRTAENMARQQIMVDMHEAVRPTGLHRTYPNWLASEAARGNEFNAWSSGNPPEHETILPFTRLMGGPMDYTPGIFQIQLESWNPERNKGKQVHTTLAKQLALYVTMYSPLQMAADLPEAYEKRLDAFQFIKDVPVDWDDTRILLAEPGEFLTTARQAKGKDEWYLGSITDENARPQTVKLDFLTPGQAYEATIYADAADASWDKNPMAYQIRKQRVDSNTVLKLQLAAGGGAAVSIKPVGK</sequence>
<dbReference type="OrthoDB" id="57532at2"/>
<protein>
    <submittedName>
        <fullName evidence="8">Glycoside hydrolase family 97 protein</fullName>
    </submittedName>
</protein>
<dbReference type="AlphaFoldDB" id="A0A4Z0Q934"/>
<evidence type="ECO:0000256" key="2">
    <source>
        <dbReference type="ARBA" id="ARBA00011245"/>
    </source>
</evidence>
<dbReference type="InterPro" id="IPR052720">
    <property type="entry name" value="Glycosyl_hydrolase_97"/>
</dbReference>
<dbReference type="InterPro" id="IPR014718">
    <property type="entry name" value="GH-type_carb-bd"/>
</dbReference>
<dbReference type="Gene3D" id="3.20.20.70">
    <property type="entry name" value="Aldolase class I"/>
    <property type="match status" value="1"/>
</dbReference>
<feature type="chain" id="PRO_5021363105" evidence="4">
    <location>
        <begin position="28"/>
        <end position="733"/>
    </location>
</feature>
<dbReference type="InterPro" id="IPR029483">
    <property type="entry name" value="GH97_C"/>
</dbReference>
<dbReference type="RefSeq" id="WP_135463169.1">
    <property type="nucleotide sequence ID" value="NZ_SRLC01000001.1"/>
</dbReference>
<dbReference type="InterPro" id="IPR017853">
    <property type="entry name" value="GH"/>
</dbReference>
<dbReference type="PANTHER" id="PTHR35803">
    <property type="entry name" value="GLUCAN 1,4-ALPHA-GLUCOSIDASE SUSB-RELATED"/>
    <property type="match status" value="1"/>
</dbReference>
<dbReference type="Pfam" id="PF14509">
    <property type="entry name" value="GH97_C"/>
    <property type="match status" value="1"/>
</dbReference>
<reference evidence="8 9" key="1">
    <citation type="submission" date="2019-04" db="EMBL/GenBank/DDBJ databases">
        <authorList>
            <person name="Feng G."/>
            <person name="Zhang J."/>
            <person name="Zhu H."/>
        </authorList>
    </citation>
    <scope>NUCLEOTIDE SEQUENCE [LARGE SCALE GENOMIC DNA]</scope>
    <source>
        <strain evidence="8 9">JCM 31653</strain>
    </source>
</reference>
<organism evidence="8 9">
    <name type="scientific">Hymenobacter aquaticus</name>
    <dbReference type="NCBI Taxonomy" id="1867101"/>
    <lineage>
        <taxon>Bacteria</taxon>
        <taxon>Pseudomonadati</taxon>
        <taxon>Bacteroidota</taxon>
        <taxon>Cytophagia</taxon>
        <taxon>Cytophagales</taxon>
        <taxon>Hymenobacteraceae</taxon>
        <taxon>Hymenobacter</taxon>
    </lineage>
</organism>
<comment type="cofactor">
    <cofactor evidence="1">
        <name>Ca(2+)</name>
        <dbReference type="ChEBI" id="CHEBI:29108"/>
    </cofactor>
</comment>
<evidence type="ECO:0000259" key="5">
    <source>
        <dbReference type="Pfam" id="PF10566"/>
    </source>
</evidence>
<evidence type="ECO:0000259" key="6">
    <source>
        <dbReference type="Pfam" id="PF14508"/>
    </source>
</evidence>
<dbReference type="GO" id="GO:0016787">
    <property type="term" value="F:hydrolase activity"/>
    <property type="evidence" value="ECO:0007669"/>
    <property type="project" value="UniProtKB-KW"/>
</dbReference>
<dbReference type="SUPFAM" id="SSF51445">
    <property type="entry name" value="(Trans)glycosidases"/>
    <property type="match status" value="1"/>
</dbReference>
<evidence type="ECO:0000259" key="7">
    <source>
        <dbReference type="Pfam" id="PF14509"/>
    </source>
</evidence>
<dbReference type="Gene3D" id="2.70.98.10">
    <property type="match status" value="1"/>
</dbReference>
<feature type="domain" description="Glycosyl-hydrolase 97 C-terminal oligomerisation" evidence="7">
    <location>
        <begin position="628"/>
        <end position="729"/>
    </location>
</feature>
<dbReference type="Pfam" id="PF14508">
    <property type="entry name" value="GH97_N"/>
    <property type="match status" value="1"/>
</dbReference>
<name>A0A4Z0Q934_9BACT</name>
<evidence type="ECO:0000313" key="9">
    <source>
        <dbReference type="Proteomes" id="UP000297549"/>
    </source>
</evidence>
<comment type="caution">
    <text evidence="8">The sequence shown here is derived from an EMBL/GenBank/DDBJ whole genome shotgun (WGS) entry which is preliminary data.</text>
</comment>
<feature type="domain" description="Glycosyl-hydrolase 97 catalytic" evidence="5">
    <location>
        <begin position="334"/>
        <end position="530"/>
    </location>
</feature>
<dbReference type="InterPro" id="IPR013785">
    <property type="entry name" value="Aldolase_TIM"/>
</dbReference>
<keyword evidence="8" id="KW-0378">Hydrolase</keyword>
<dbReference type="PANTHER" id="PTHR35803:SF1">
    <property type="entry name" value="GLUCAN 1,4-ALPHA-GLUCOSIDASE SUSB"/>
    <property type="match status" value="1"/>
</dbReference>
<dbReference type="EMBL" id="SRLC01000001">
    <property type="protein sequence ID" value="TGE25591.1"/>
    <property type="molecule type" value="Genomic_DNA"/>
</dbReference>
<keyword evidence="9" id="KW-1185">Reference proteome</keyword>
<dbReference type="Pfam" id="PF10566">
    <property type="entry name" value="Glyco_hydro_97"/>
    <property type="match status" value="1"/>
</dbReference>
<evidence type="ECO:0000256" key="1">
    <source>
        <dbReference type="ARBA" id="ARBA00001913"/>
    </source>
</evidence>
<comment type="subunit">
    <text evidence="2">Monomer.</text>
</comment>
<proteinExistence type="predicted"/>
<dbReference type="GO" id="GO:0030246">
    <property type="term" value="F:carbohydrate binding"/>
    <property type="evidence" value="ECO:0007669"/>
    <property type="project" value="InterPro"/>
</dbReference>
<feature type="signal peptide" evidence="4">
    <location>
        <begin position="1"/>
        <end position="27"/>
    </location>
</feature>
<feature type="domain" description="Glycosyl-hydrolase 97 N-terminal" evidence="6">
    <location>
        <begin position="49"/>
        <end position="316"/>
    </location>
</feature>
<evidence type="ECO:0000256" key="4">
    <source>
        <dbReference type="SAM" id="SignalP"/>
    </source>
</evidence>
<keyword evidence="3" id="KW-0106">Calcium</keyword>